<dbReference type="PANTHER" id="PTHR31956:SF1">
    <property type="entry name" value="NON-SPECIFIC PHOSPHOLIPASE C1"/>
    <property type="match status" value="1"/>
</dbReference>
<dbReference type="Proteomes" id="UP000022141">
    <property type="component" value="Unassembled WGS sequence"/>
</dbReference>
<dbReference type="AlphaFoldDB" id="A0A011Q5Y4"/>
<sequence length="851" mass="93932">MAMNEVEHVVLLMLENRSFDSMLGWLYENKKPLSNTPPLKPSESAYHGLQEITPSAYANEDQTRNIKVLPTRGAEGLGVPNVNPGESFEHVTRQLFGTTKAGPGDKPTMRGYVRDYAELLASQGKDAAAVKRYAGQVMQSYTPAQLPVLNGLAEHYAVCDLWFSSVPSQTNTNRAFALCGTSMGLVDNGFLEDATNLALKALEKVSGELIGDDRFRARTIFNALHDAGLTWSVVRQSGYLPINFNMLAVAIEGVLLAAPGNLISRATVGMVMEYLRSLSSSEVSADYTYRLFPEIGKIPNANAHFSTLDSFLVSARQGRLPHFTYIEPEWTIAHQGTGNSAVSLSTYLFHQGNDYHPPGNLDAGENLLKKIYSSLIANTEAWEKTLLIITFDEPVGTFDHVPPPPAIPPWGTGTPAFERQHDFNFDRYGARVPAILVSPRIAKGTVFRSPGSIPFDHTSIIATLLEWRGLSKAAEDFGQRTANAPTFTNLVSLATPRTDASDLAFLKLARKRGEPVHFYDRFRLRNAQGQYVSRFLEHYVVPFSKDDPAATEYFPTTSYETPVTFYCQNAAHRPDEGVILGTGSADTIKLISSEEGLGSYNVLGNWKNSSDCYYFNDYMEGEYDRQQTWAISKLSPASGPLCFGDKVFLVNGGERLNSRYNALYGHCYLCTDRDGSAWSVEPVVDGLPVEGALKYGDEVFLKHLKTNRYISAFKSQWGQWKPTLGQANKVRLKLSLPDNAGYASTTQGFVADGACVALVSSREDLTSKGTRCDHLFSGSRTDLYYYYADFAPRSSTWRLSTADGAPLRNGSTVYIVNDDTQQVIVPEGEFMTTRISAADDALWMIEGVPEK</sequence>
<dbReference type="GO" id="GO:0009395">
    <property type="term" value="P:phospholipid catabolic process"/>
    <property type="evidence" value="ECO:0007669"/>
    <property type="project" value="TreeGrafter"/>
</dbReference>
<keyword evidence="3" id="KW-1185">Reference proteome</keyword>
<dbReference type="Gene3D" id="3.40.720.10">
    <property type="entry name" value="Alkaline Phosphatase, subunit A"/>
    <property type="match status" value="2"/>
</dbReference>
<keyword evidence="1 2" id="KW-0378">Hydrolase</keyword>
<comment type="caution">
    <text evidence="2">The sequence shown here is derived from an EMBL/GenBank/DDBJ whole genome shotgun (WGS) entry which is preliminary data.</text>
</comment>
<accession>A0A011Q5Y4</accession>
<gene>
    <name evidence="2" type="primary">plcN</name>
    <name evidence="2" type="ORF">AW11_03804</name>
</gene>
<dbReference type="SUPFAM" id="SSF53649">
    <property type="entry name" value="Alkaline phosphatase-like"/>
    <property type="match status" value="1"/>
</dbReference>
<dbReference type="InterPro" id="IPR017850">
    <property type="entry name" value="Alkaline_phosphatase_core_sf"/>
</dbReference>
<reference evidence="2" key="1">
    <citation type="submission" date="2014-02" db="EMBL/GenBank/DDBJ databases">
        <title>Expanding our view of genomic diversity in Candidatus Accumulibacter clades.</title>
        <authorList>
            <person name="Skennerton C.T."/>
            <person name="Barr J.J."/>
            <person name="Slater F.R."/>
            <person name="Bond P.L."/>
            <person name="Tyson G.W."/>
        </authorList>
    </citation>
    <scope>NUCLEOTIDE SEQUENCE [LARGE SCALE GENOMIC DNA]</scope>
</reference>
<protein>
    <submittedName>
        <fullName evidence="2">Non-hemolytic phospholipase C</fullName>
        <ecNumber evidence="2">3.1.4.3</ecNumber>
    </submittedName>
</protein>
<proteinExistence type="predicted"/>
<dbReference type="GO" id="GO:0034480">
    <property type="term" value="F:phosphatidylcholine phospholipase C activity"/>
    <property type="evidence" value="ECO:0007669"/>
    <property type="project" value="UniProtKB-EC"/>
</dbReference>
<dbReference type="InterPro" id="IPR007312">
    <property type="entry name" value="Phosphoesterase"/>
</dbReference>
<dbReference type="PATRIC" id="fig|1454004.3.peg.3908"/>
<dbReference type="Pfam" id="PF04185">
    <property type="entry name" value="Phosphoesterase"/>
    <property type="match status" value="1"/>
</dbReference>
<dbReference type="eggNOG" id="COG3511">
    <property type="taxonomic scope" value="Bacteria"/>
</dbReference>
<evidence type="ECO:0000256" key="1">
    <source>
        <dbReference type="ARBA" id="ARBA00022801"/>
    </source>
</evidence>
<name>A0A011Q5Y4_ACCRE</name>
<dbReference type="EMBL" id="JEMY01000067">
    <property type="protein sequence ID" value="EXI84565.1"/>
    <property type="molecule type" value="Genomic_DNA"/>
</dbReference>
<organism evidence="2 3">
    <name type="scientific">Accumulibacter regalis</name>
    <dbReference type="NCBI Taxonomy" id="522306"/>
    <lineage>
        <taxon>Bacteria</taxon>
        <taxon>Pseudomonadati</taxon>
        <taxon>Pseudomonadota</taxon>
        <taxon>Betaproteobacteria</taxon>
        <taxon>Candidatus Accumulibacter</taxon>
    </lineage>
</organism>
<dbReference type="EC" id="3.1.4.3" evidence="2"/>
<dbReference type="STRING" id="1454004.AW11_03804"/>
<evidence type="ECO:0000313" key="2">
    <source>
        <dbReference type="EMBL" id="EXI84565.1"/>
    </source>
</evidence>
<evidence type="ECO:0000313" key="3">
    <source>
        <dbReference type="Proteomes" id="UP000022141"/>
    </source>
</evidence>
<dbReference type="PANTHER" id="PTHR31956">
    <property type="entry name" value="NON-SPECIFIC PHOSPHOLIPASE C4-RELATED"/>
    <property type="match status" value="1"/>
</dbReference>